<gene>
    <name evidence="3" type="ORF">ENP55_06690</name>
</gene>
<keyword evidence="2" id="KW-1133">Transmembrane helix</keyword>
<organism evidence="3">
    <name type="scientific">Thermosphaera aggregans</name>
    <dbReference type="NCBI Taxonomy" id="54254"/>
    <lineage>
        <taxon>Archaea</taxon>
        <taxon>Thermoproteota</taxon>
        <taxon>Thermoprotei</taxon>
        <taxon>Desulfurococcales</taxon>
        <taxon>Desulfurococcaceae</taxon>
        <taxon>Thermosphaera</taxon>
    </lineage>
</organism>
<dbReference type="AlphaFoldDB" id="A0A7C2FPY5"/>
<reference evidence="3" key="1">
    <citation type="journal article" date="2020" name="mSystems">
        <title>Genome- and Community-Level Interaction Insights into Carbon Utilization and Element Cycling Functions of Hydrothermarchaeota in Hydrothermal Sediment.</title>
        <authorList>
            <person name="Zhou Z."/>
            <person name="Liu Y."/>
            <person name="Xu W."/>
            <person name="Pan J."/>
            <person name="Luo Z.H."/>
            <person name="Li M."/>
        </authorList>
    </citation>
    <scope>NUCLEOTIDE SEQUENCE [LARGE SCALE GENOMIC DNA]</scope>
    <source>
        <strain evidence="3">SpSt-23</strain>
    </source>
</reference>
<evidence type="ECO:0000313" key="3">
    <source>
        <dbReference type="EMBL" id="HEF87939.1"/>
    </source>
</evidence>
<dbReference type="EMBL" id="DSJT01000036">
    <property type="protein sequence ID" value="HEF87939.1"/>
    <property type="molecule type" value="Genomic_DNA"/>
</dbReference>
<keyword evidence="2" id="KW-0812">Transmembrane</keyword>
<name>A0A7C2FPY5_9CREN</name>
<proteinExistence type="predicted"/>
<evidence type="ECO:0000256" key="2">
    <source>
        <dbReference type="SAM" id="Phobius"/>
    </source>
</evidence>
<accession>A0A7C2FPY5</accession>
<comment type="caution">
    <text evidence="3">The sequence shown here is derived from an EMBL/GenBank/DDBJ whole genome shotgun (WGS) entry which is preliminary data.</text>
</comment>
<feature type="coiled-coil region" evidence="1">
    <location>
        <begin position="12"/>
        <end position="57"/>
    </location>
</feature>
<feature type="transmembrane region" description="Helical" evidence="2">
    <location>
        <begin position="62"/>
        <end position="83"/>
    </location>
</feature>
<keyword evidence="1" id="KW-0175">Coiled coil</keyword>
<evidence type="ECO:0000256" key="1">
    <source>
        <dbReference type="SAM" id="Coils"/>
    </source>
</evidence>
<keyword evidence="2" id="KW-0472">Membrane</keyword>
<evidence type="ECO:0008006" key="4">
    <source>
        <dbReference type="Google" id="ProtNLM"/>
    </source>
</evidence>
<feature type="transmembrane region" description="Helical" evidence="2">
    <location>
        <begin position="319"/>
        <end position="337"/>
    </location>
</feature>
<protein>
    <recommendedName>
        <fullName evidence="4">SHOCT domain-containing protein</fullName>
    </recommendedName>
</protein>
<sequence>MIYICKEAILRKMGEAERIKKLLEKLDELRKSGVFTEEEYAMKRELLLERLRRVERRPPLRIAQLLLVIVAITIIFIGVFVAVTPAKVPISYITTTQITAYAESYTTLKLPIIEKASEVIEPGLILAIKLGKYYLIRLPPSAILYYSWPTVTLTGGETIVYPGYSQLATMLQTMTTFKPVTTTETIRLTDMILEYNGKMYRLLENEPTIVADISVSMGAVDFLLLDEKNYIRLIQQSSYQPIYVMSNIKGVSQFKFKPPSPEEISGDEVYFVFLPRGDEGAEIQYEVNAVWEAIEKAPTITTTTLYTTSEYAGAPPIEIGVSIILLGIVLLVIFRFWRTATH</sequence>